<evidence type="ECO:0000256" key="1">
    <source>
        <dbReference type="SAM" id="MobiDB-lite"/>
    </source>
</evidence>
<protein>
    <submittedName>
        <fullName evidence="3">Uncharacterized protein</fullName>
    </submittedName>
</protein>
<reference evidence="3" key="1">
    <citation type="submission" date="2023-03" db="EMBL/GenBank/DDBJ databases">
        <title>Massive genome expansion in bonnet fungi (Mycena s.s.) driven by repeated elements and novel gene families across ecological guilds.</title>
        <authorList>
            <consortium name="Lawrence Berkeley National Laboratory"/>
            <person name="Harder C.B."/>
            <person name="Miyauchi S."/>
            <person name="Viragh M."/>
            <person name="Kuo A."/>
            <person name="Thoen E."/>
            <person name="Andreopoulos B."/>
            <person name="Lu D."/>
            <person name="Skrede I."/>
            <person name="Drula E."/>
            <person name="Henrissat B."/>
            <person name="Morin E."/>
            <person name="Kohler A."/>
            <person name="Barry K."/>
            <person name="LaButti K."/>
            <person name="Morin E."/>
            <person name="Salamov A."/>
            <person name="Lipzen A."/>
            <person name="Mereny Z."/>
            <person name="Hegedus B."/>
            <person name="Baldrian P."/>
            <person name="Stursova M."/>
            <person name="Weitz H."/>
            <person name="Taylor A."/>
            <person name="Grigoriev I.V."/>
            <person name="Nagy L.G."/>
            <person name="Martin F."/>
            <person name="Kauserud H."/>
        </authorList>
    </citation>
    <scope>NUCLEOTIDE SEQUENCE</scope>
    <source>
        <strain evidence="3">CBHHK182m</strain>
    </source>
</reference>
<evidence type="ECO:0000256" key="2">
    <source>
        <dbReference type="SAM" id="Phobius"/>
    </source>
</evidence>
<dbReference type="Proteomes" id="UP001215598">
    <property type="component" value="Unassembled WGS sequence"/>
</dbReference>
<accession>A0AAD7IGU2</accession>
<proteinExistence type="predicted"/>
<name>A0AAD7IGU2_9AGAR</name>
<comment type="caution">
    <text evidence="3">The sequence shown here is derived from an EMBL/GenBank/DDBJ whole genome shotgun (WGS) entry which is preliminary data.</text>
</comment>
<feature type="region of interest" description="Disordered" evidence="1">
    <location>
        <begin position="184"/>
        <end position="212"/>
    </location>
</feature>
<keyword evidence="2" id="KW-0472">Membrane</keyword>
<evidence type="ECO:0000313" key="4">
    <source>
        <dbReference type="Proteomes" id="UP001215598"/>
    </source>
</evidence>
<keyword evidence="4" id="KW-1185">Reference proteome</keyword>
<sequence length="212" mass="22370">MSGMAGWGRHRLLPSERPPTRAAVVRVHAAAAEHGGAVPAAVHCADRRICVFQQFPFAASPARAPADDARRHPRLRSVTLTRTSTSSTRTRRRACTCRRTGTNKGSIRAGDAAAAAFILSFVILGLFFGDDCYFERRWVRGEPGSGPKSVPAAHVDGAVGLRECGAGRGRTAARRTFTSKYALASSPVSSVSSGGSSANSQSHSRQNGHTGS</sequence>
<feature type="transmembrane region" description="Helical" evidence="2">
    <location>
        <begin position="109"/>
        <end position="128"/>
    </location>
</feature>
<evidence type="ECO:0000313" key="3">
    <source>
        <dbReference type="EMBL" id="KAJ7742053.1"/>
    </source>
</evidence>
<keyword evidence="2" id="KW-0812">Transmembrane</keyword>
<keyword evidence="2" id="KW-1133">Transmembrane helix</keyword>
<dbReference type="EMBL" id="JARKIB010000096">
    <property type="protein sequence ID" value="KAJ7742053.1"/>
    <property type="molecule type" value="Genomic_DNA"/>
</dbReference>
<gene>
    <name evidence="3" type="ORF">B0H16DRAFT_1026371</name>
</gene>
<organism evidence="3 4">
    <name type="scientific">Mycena metata</name>
    <dbReference type="NCBI Taxonomy" id="1033252"/>
    <lineage>
        <taxon>Eukaryota</taxon>
        <taxon>Fungi</taxon>
        <taxon>Dikarya</taxon>
        <taxon>Basidiomycota</taxon>
        <taxon>Agaricomycotina</taxon>
        <taxon>Agaricomycetes</taxon>
        <taxon>Agaricomycetidae</taxon>
        <taxon>Agaricales</taxon>
        <taxon>Marasmiineae</taxon>
        <taxon>Mycenaceae</taxon>
        <taxon>Mycena</taxon>
    </lineage>
</organism>
<dbReference type="AlphaFoldDB" id="A0AAD7IGU2"/>